<dbReference type="SUPFAM" id="SSF52768">
    <property type="entry name" value="Arginase/deacetylase"/>
    <property type="match status" value="1"/>
</dbReference>
<dbReference type="InterPro" id="IPR000286">
    <property type="entry name" value="HDACs"/>
</dbReference>
<dbReference type="RefSeq" id="WP_094408450.1">
    <property type="nucleotide sequence ID" value="NZ_BMJZ01000004.1"/>
</dbReference>
<dbReference type="InterPro" id="IPR023696">
    <property type="entry name" value="Ureohydrolase_dom_sf"/>
</dbReference>
<gene>
    <name evidence="3" type="ORF">CHR90_07910</name>
</gene>
<dbReference type="PRINTS" id="PR01270">
    <property type="entry name" value="HDASUPER"/>
</dbReference>
<comment type="similarity">
    <text evidence="1">Belongs to the histone deacetylase family.</text>
</comment>
<evidence type="ECO:0000313" key="4">
    <source>
        <dbReference type="Proteomes" id="UP000216361"/>
    </source>
</evidence>
<dbReference type="GO" id="GO:0040029">
    <property type="term" value="P:epigenetic regulation of gene expression"/>
    <property type="evidence" value="ECO:0007669"/>
    <property type="project" value="TreeGrafter"/>
</dbReference>
<proteinExistence type="inferred from homology"/>
<dbReference type="PANTHER" id="PTHR10625:SF10">
    <property type="entry name" value="HISTONE DEACETYLASE HDAC1"/>
    <property type="match status" value="1"/>
</dbReference>
<feature type="domain" description="Histone deacetylase" evidence="2">
    <location>
        <begin position="20"/>
        <end position="311"/>
    </location>
</feature>
<dbReference type="InterPro" id="IPR023801">
    <property type="entry name" value="His_deacetylse_dom"/>
</dbReference>
<dbReference type="GO" id="GO:0004407">
    <property type="term" value="F:histone deacetylase activity"/>
    <property type="evidence" value="ECO:0007669"/>
    <property type="project" value="TreeGrafter"/>
</dbReference>
<protein>
    <submittedName>
        <fullName evidence="3">Acetoin utilization protein</fullName>
    </submittedName>
</protein>
<comment type="caution">
    <text evidence="3">The sequence shown here is derived from an EMBL/GenBank/DDBJ whole genome shotgun (WGS) entry which is preliminary data.</text>
</comment>
<keyword evidence="4" id="KW-1185">Reference proteome</keyword>
<dbReference type="AlphaFoldDB" id="A0A255XQR9"/>
<dbReference type="Pfam" id="PF00850">
    <property type="entry name" value="Hist_deacetyl"/>
    <property type="match status" value="1"/>
</dbReference>
<dbReference type="Gene3D" id="3.40.800.20">
    <property type="entry name" value="Histone deacetylase domain"/>
    <property type="match status" value="1"/>
</dbReference>
<evidence type="ECO:0000256" key="1">
    <source>
        <dbReference type="ARBA" id="ARBA00005947"/>
    </source>
</evidence>
<dbReference type="EMBL" id="NOXS01000031">
    <property type="protein sequence ID" value="OYQ19346.1"/>
    <property type="molecule type" value="Genomic_DNA"/>
</dbReference>
<accession>A0A255XQR9</accession>
<evidence type="ECO:0000313" key="3">
    <source>
        <dbReference type="EMBL" id="OYQ19346.1"/>
    </source>
</evidence>
<sequence>MATLLFTHSACLAHEPGPHHPESPARLQAILTRLEAPEFAPLVRRDAPLATVDQLALAHPRDYVDGMLAAMPDPVDGQPPRTLPIDTDTIASPGTKQAALRAAGAVCAAVDAVMAGEGANAFCAIRPPGHHAEPRQPMGFCFFNNVAVGAAYARAQYGLRRVAVIDFDVHHGNGTQAIFDADPAVFFGSTHQFPLYPGTGARNERGVGNIVNAPLAPGAGSSDFRHAFSEHILPALSEFSPDFIFISAGFDAHAHDPMASLGLFEPDYQWVTREILRIAAYVCDGRVVSTLEGGYDLESLAESTAVHVAALMAAGEVS</sequence>
<name>A0A255XQR9_9PROT</name>
<dbReference type="Proteomes" id="UP000216361">
    <property type="component" value="Unassembled WGS sequence"/>
</dbReference>
<reference evidence="3 4" key="1">
    <citation type="submission" date="2017-07" db="EMBL/GenBank/DDBJ databases">
        <title>Elstera cyanobacteriorum sp. nov., a novel bacterium isolated from cyanobacterial aggregates in a eutrophic lake.</title>
        <authorList>
            <person name="Cai H."/>
        </authorList>
    </citation>
    <scope>NUCLEOTIDE SEQUENCE [LARGE SCALE GENOMIC DNA]</scope>
    <source>
        <strain evidence="3 4">TH019</strain>
    </source>
</reference>
<dbReference type="PANTHER" id="PTHR10625">
    <property type="entry name" value="HISTONE DEACETYLASE HDAC1-RELATED"/>
    <property type="match status" value="1"/>
</dbReference>
<evidence type="ECO:0000259" key="2">
    <source>
        <dbReference type="Pfam" id="PF00850"/>
    </source>
</evidence>
<dbReference type="InterPro" id="IPR037138">
    <property type="entry name" value="His_deacetylse_dom_sf"/>
</dbReference>
<dbReference type="CDD" id="cd11599">
    <property type="entry name" value="HDAC_classII_2"/>
    <property type="match status" value="1"/>
</dbReference>
<dbReference type="OrthoDB" id="9808367at2"/>
<organism evidence="3 4">
    <name type="scientific">Elstera cyanobacteriorum</name>
    <dbReference type="NCBI Taxonomy" id="2022747"/>
    <lineage>
        <taxon>Bacteria</taxon>
        <taxon>Pseudomonadati</taxon>
        <taxon>Pseudomonadota</taxon>
        <taxon>Alphaproteobacteria</taxon>
        <taxon>Rhodospirillales</taxon>
        <taxon>Rhodospirillaceae</taxon>
        <taxon>Elstera</taxon>
    </lineage>
</organism>